<gene>
    <name evidence="1" type="ORF">ILYODFUR_004210</name>
</gene>
<protein>
    <submittedName>
        <fullName evidence="1">Uncharacterized protein</fullName>
    </submittedName>
</protein>
<keyword evidence="2" id="KW-1185">Reference proteome</keyword>
<proteinExistence type="predicted"/>
<comment type="caution">
    <text evidence="1">The sequence shown here is derived from an EMBL/GenBank/DDBJ whole genome shotgun (WGS) entry which is preliminary data.</text>
</comment>
<evidence type="ECO:0000313" key="1">
    <source>
        <dbReference type="EMBL" id="MEQ2254482.1"/>
    </source>
</evidence>
<dbReference type="Proteomes" id="UP001482620">
    <property type="component" value="Unassembled WGS sequence"/>
</dbReference>
<sequence length="110" mass="12291">MVRFFIFFGRAKTSLFEISVPPNNSCKVPPLSTGTFSFSSSSSSLATNDNHGGWWQQKIQQGYHKYFHKKAPGASFTARKALLCSGPCPSSRERDVKRDPIFLSNLKNIC</sequence>
<evidence type="ECO:0000313" key="2">
    <source>
        <dbReference type="Proteomes" id="UP001482620"/>
    </source>
</evidence>
<accession>A0ABV0VE77</accession>
<name>A0ABV0VE77_9TELE</name>
<organism evidence="1 2">
    <name type="scientific">Ilyodon furcidens</name>
    <name type="common">goldbreast splitfin</name>
    <dbReference type="NCBI Taxonomy" id="33524"/>
    <lineage>
        <taxon>Eukaryota</taxon>
        <taxon>Metazoa</taxon>
        <taxon>Chordata</taxon>
        <taxon>Craniata</taxon>
        <taxon>Vertebrata</taxon>
        <taxon>Euteleostomi</taxon>
        <taxon>Actinopterygii</taxon>
        <taxon>Neopterygii</taxon>
        <taxon>Teleostei</taxon>
        <taxon>Neoteleostei</taxon>
        <taxon>Acanthomorphata</taxon>
        <taxon>Ovalentaria</taxon>
        <taxon>Atherinomorphae</taxon>
        <taxon>Cyprinodontiformes</taxon>
        <taxon>Goodeidae</taxon>
        <taxon>Ilyodon</taxon>
    </lineage>
</organism>
<reference evidence="1 2" key="1">
    <citation type="submission" date="2021-06" db="EMBL/GenBank/DDBJ databases">
        <authorList>
            <person name="Palmer J.M."/>
        </authorList>
    </citation>
    <scope>NUCLEOTIDE SEQUENCE [LARGE SCALE GENOMIC DNA]</scope>
    <source>
        <strain evidence="2">if_2019</strain>
        <tissue evidence="1">Muscle</tissue>
    </source>
</reference>
<dbReference type="EMBL" id="JAHRIQ010104496">
    <property type="protein sequence ID" value="MEQ2254482.1"/>
    <property type="molecule type" value="Genomic_DNA"/>
</dbReference>